<name>A0AAD9HWX6_9PEZI</name>
<dbReference type="FunFam" id="2.70.160.11:FF:000001">
    <property type="entry name" value="Blast:Protein arginine N-methyltransferase 1"/>
    <property type="match status" value="1"/>
</dbReference>
<evidence type="ECO:0000256" key="3">
    <source>
        <dbReference type="ARBA" id="ARBA00022691"/>
    </source>
</evidence>
<dbReference type="Pfam" id="PF06325">
    <property type="entry name" value="PrmA"/>
    <property type="match status" value="1"/>
</dbReference>
<keyword evidence="7" id="KW-1185">Reference proteome</keyword>
<keyword evidence="3 4" id="KW-0949">S-adenosyl-L-methionine</keyword>
<dbReference type="Proteomes" id="UP001217918">
    <property type="component" value="Unassembled WGS sequence"/>
</dbReference>
<dbReference type="InterPro" id="IPR029063">
    <property type="entry name" value="SAM-dependent_MTases_sf"/>
</dbReference>
<gene>
    <name evidence="6" type="ORF">P8C59_000280</name>
</gene>
<dbReference type="AlphaFoldDB" id="A0AAD9HWX6"/>
<evidence type="ECO:0000313" key="7">
    <source>
        <dbReference type="Proteomes" id="UP001217918"/>
    </source>
</evidence>
<protein>
    <recommendedName>
        <fullName evidence="5">Protein arginine N-methyltransferase domain-containing protein</fullName>
    </recommendedName>
</protein>
<dbReference type="InterPro" id="IPR025799">
    <property type="entry name" value="Arg_MeTrfase"/>
</dbReference>
<sequence length="340" mass="39392">MDIESAEKKLKAMEHSEQHYFNSYNHHGIHEEMLKDEVRTRSYMNAITQNRHMFQDKVVLDVGCGTAILSMFAVKAGAKHVIGVDMSTIIFKAREIVKVNGMEDKITLIQGKMEEIELPVDKVDIIISEWMGYFLLYESMLETVLYARDRYLVEGGLIYPDKAIIQVAAIEDGDYKEEKIGFWDNVYGFDYTPLKETALSEPLVDTVEMKAVVTDPTKVIEFDLKTCKVEDLAFSRPFDLTARRDDFIHALVAWFDIEFTDCHKPIRFTTGPHAKYTHWKQTVFYLKQALTVQEGETIKCSLHNRPNEKNRRDLDIKIEYRLETSDPTRTAEGQCLYKMC</sequence>
<evidence type="ECO:0000256" key="4">
    <source>
        <dbReference type="PROSITE-ProRule" id="PRU01015"/>
    </source>
</evidence>
<keyword evidence="1 4" id="KW-0489">Methyltransferase</keyword>
<dbReference type="CDD" id="cd02440">
    <property type="entry name" value="AdoMet_MTases"/>
    <property type="match status" value="1"/>
</dbReference>
<dbReference type="Gene3D" id="2.70.160.11">
    <property type="entry name" value="Hnrnp arginine n-methyltransferase1"/>
    <property type="match status" value="1"/>
</dbReference>
<dbReference type="EMBL" id="JAQQPM010000001">
    <property type="protein sequence ID" value="KAK2066460.1"/>
    <property type="molecule type" value="Genomic_DNA"/>
</dbReference>
<dbReference type="SUPFAM" id="SSF53335">
    <property type="entry name" value="S-adenosyl-L-methionine-dependent methyltransferases"/>
    <property type="match status" value="1"/>
</dbReference>
<dbReference type="GO" id="GO:0042054">
    <property type="term" value="F:histone methyltransferase activity"/>
    <property type="evidence" value="ECO:0007669"/>
    <property type="project" value="TreeGrafter"/>
</dbReference>
<comment type="caution">
    <text evidence="6">The sequence shown here is derived from an EMBL/GenBank/DDBJ whole genome shotgun (WGS) entry which is preliminary data.</text>
</comment>
<organism evidence="6 7">
    <name type="scientific">Phyllachora maydis</name>
    <dbReference type="NCBI Taxonomy" id="1825666"/>
    <lineage>
        <taxon>Eukaryota</taxon>
        <taxon>Fungi</taxon>
        <taxon>Dikarya</taxon>
        <taxon>Ascomycota</taxon>
        <taxon>Pezizomycotina</taxon>
        <taxon>Sordariomycetes</taxon>
        <taxon>Sordariomycetidae</taxon>
        <taxon>Phyllachorales</taxon>
        <taxon>Phyllachoraceae</taxon>
        <taxon>Phyllachora</taxon>
    </lineage>
</organism>
<dbReference type="PANTHER" id="PTHR11006">
    <property type="entry name" value="PROTEIN ARGININE N-METHYLTRANSFERASE"/>
    <property type="match status" value="1"/>
</dbReference>
<dbReference type="PROSITE" id="PS51678">
    <property type="entry name" value="SAM_MT_PRMT"/>
    <property type="match status" value="1"/>
</dbReference>
<evidence type="ECO:0000256" key="1">
    <source>
        <dbReference type="ARBA" id="ARBA00022603"/>
    </source>
</evidence>
<dbReference type="InterPro" id="IPR055135">
    <property type="entry name" value="PRMT_dom"/>
</dbReference>
<evidence type="ECO:0000256" key="2">
    <source>
        <dbReference type="ARBA" id="ARBA00022679"/>
    </source>
</evidence>
<feature type="domain" description="Protein arginine N-methyltransferase" evidence="5">
    <location>
        <begin position="161"/>
        <end position="323"/>
    </location>
</feature>
<evidence type="ECO:0000313" key="6">
    <source>
        <dbReference type="EMBL" id="KAK2066460.1"/>
    </source>
</evidence>
<dbReference type="Gene3D" id="3.40.50.150">
    <property type="entry name" value="Vaccinia Virus protein VP39"/>
    <property type="match status" value="1"/>
</dbReference>
<dbReference type="GO" id="GO:0005634">
    <property type="term" value="C:nucleus"/>
    <property type="evidence" value="ECO:0007669"/>
    <property type="project" value="TreeGrafter"/>
</dbReference>
<evidence type="ECO:0000259" key="5">
    <source>
        <dbReference type="Pfam" id="PF22528"/>
    </source>
</evidence>
<proteinExistence type="predicted"/>
<reference evidence="6" key="1">
    <citation type="journal article" date="2023" name="Mol. Plant Microbe Interact.">
        <title>Elucidating the Obligate Nature and Biological Capacity of an Invasive Fungal Corn Pathogen.</title>
        <authorList>
            <person name="MacCready J.S."/>
            <person name="Roggenkamp E.M."/>
            <person name="Gdanetz K."/>
            <person name="Chilvers M.I."/>
        </authorList>
    </citation>
    <scope>NUCLEOTIDE SEQUENCE</scope>
    <source>
        <strain evidence="6">PM02</strain>
    </source>
</reference>
<dbReference type="Pfam" id="PF22528">
    <property type="entry name" value="PRMT_C"/>
    <property type="match status" value="1"/>
</dbReference>
<dbReference type="FunFam" id="3.40.50.150:FF:000050">
    <property type="entry name" value="Hnrnp arginine n-methyltransferase"/>
    <property type="match status" value="1"/>
</dbReference>
<dbReference type="PANTHER" id="PTHR11006:SF53">
    <property type="entry name" value="PROTEIN ARGININE N-METHYLTRANSFERASE 3"/>
    <property type="match status" value="1"/>
</dbReference>
<dbReference type="GO" id="GO:0016274">
    <property type="term" value="F:protein-arginine N-methyltransferase activity"/>
    <property type="evidence" value="ECO:0007669"/>
    <property type="project" value="InterPro"/>
</dbReference>
<keyword evidence="2 4" id="KW-0808">Transferase</keyword>
<accession>A0AAD9HWX6</accession>
<dbReference type="GO" id="GO:0032259">
    <property type="term" value="P:methylation"/>
    <property type="evidence" value="ECO:0007669"/>
    <property type="project" value="UniProtKB-KW"/>
</dbReference>